<dbReference type="AlphaFoldDB" id="A0A6J4VAM1"/>
<feature type="non-terminal residue" evidence="2">
    <location>
        <position position="1"/>
    </location>
</feature>
<dbReference type="EMBL" id="CADCWJ010000545">
    <property type="protein sequence ID" value="CAA9571693.1"/>
    <property type="molecule type" value="Genomic_DNA"/>
</dbReference>
<feature type="compositionally biased region" description="Polar residues" evidence="1">
    <location>
        <begin position="1"/>
        <end position="13"/>
    </location>
</feature>
<feature type="compositionally biased region" description="Basic and acidic residues" evidence="1">
    <location>
        <begin position="17"/>
        <end position="42"/>
    </location>
</feature>
<sequence length="204" mass="22556">EHTDITRNANGALSRSARRDRVEPHPSLPGDDRHPAQRDRARAGAARRRGAWPGALGCHREQPLVAGDGDCPRNRGHHGNRDHRAGSGSPGTCLWRGRGADVGRAREGLARWRVAGAGTVGRCGDPDNDCNRADRQPPCGQAGARRLPRRRDQLDPRGALEERVGNRQDRDPQYQPDDVDPIGRRVGDRRGQRRQASGSRRRRL</sequence>
<feature type="region of interest" description="Disordered" evidence="1">
    <location>
        <begin position="1"/>
        <end position="95"/>
    </location>
</feature>
<organism evidence="2">
    <name type="scientific">uncultured Thermomicrobiales bacterium</name>
    <dbReference type="NCBI Taxonomy" id="1645740"/>
    <lineage>
        <taxon>Bacteria</taxon>
        <taxon>Pseudomonadati</taxon>
        <taxon>Thermomicrobiota</taxon>
        <taxon>Thermomicrobia</taxon>
        <taxon>Thermomicrobiales</taxon>
        <taxon>environmental samples</taxon>
    </lineage>
</organism>
<accession>A0A6J4VAM1</accession>
<protein>
    <submittedName>
        <fullName evidence="2">Uncharacterized protein</fullName>
    </submittedName>
</protein>
<gene>
    <name evidence="2" type="ORF">AVDCRST_MAG87-2480</name>
</gene>
<reference evidence="2" key="1">
    <citation type="submission" date="2020-02" db="EMBL/GenBank/DDBJ databases">
        <authorList>
            <person name="Meier V. D."/>
        </authorList>
    </citation>
    <scope>NUCLEOTIDE SEQUENCE</scope>
    <source>
        <strain evidence="2">AVDCRST_MAG87</strain>
    </source>
</reference>
<evidence type="ECO:0000256" key="1">
    <source>
        <dbReference type="SAM" id="MobiDB-lite"/>
    </source>
</evidence>
<feature type="compositionally biased region" description="Basic and acidic residues" evidence="1">
    <location>
        <begin position="150"/>
        <end position="172"/>
    </location>
</feature>
<name>A0A6J4VAM1_9BACT</name>
<proteinExistence type="predicted"/>
<feature type="non-terminal residue" evidence="2">
    <location>
        <position position="204"/>
    </location>
</feature>
<feature type="compositionally biased region" description="Basic and acidic residues" evidence="1">
    <location>
        <begin position="181"/>
        <end position="190"/>
    </location>
</feature>
<feature type="region of interest" description="Disordered" evidence="1">
    <location>
        <begin position="118"/>
        <end position="204"/>
    </location>
</feature>
<evidence type="ECO:0000313" key="2">
    <source>
        <dbReference type="EMBL" id="CAA9571693.1"/>
    </source>
</evidence>